<feature type="transmembrane region" description="Helical" evidence="2">
    <location>
        <begin position="50"/>
        <end position="69"/>
    </location>
</feature>
<accession>A0A239F0L2</accession>
<organism evidence="3 4">
    <name type="scientific">Geodermatophilus saharensis</name>
    <dbReference type="NCBI Taxonomy" id="1137994"/>
    <lineage>
        <taxon>Bacteria</taxon>
        <taxon>Bacillati</taxon>
        <taxon>Actinomycetota</taxon>
        <taxon>Actinomycetes</taxon>
        <taxon>Geodermatophilales</taxon>
        <taxon>Geodermatophilaceae</taxon>
        <taxon>Geodermatophilus</taxon>
    </lineage>
</organism>
<keyword evidence="2" id="KW-0472">Membrane</keyword>
<keyword evidence="4" id="KW-1185">Reference proteome</keyword>
<evidence type="ECO:0000256" key="1">
    <source>
        <dbReference type="SAM" id="MobiDB-lite"/>
    </source>
</evidence>
<dbReference type="InterPro" id="IPR025339">
    <property type="entry name" value="DUF4245"/>
</dbReference>
<feature type="region of interest" description="Disordered" evidence="1">
    <location>
        <begin position="1"/>
        <end position="40"/>
    </location>
</feature>
<gene>
    <name evidence="3" type="ORF">SAMN04488107_2780</name>
</gene>
<dbReference type="OrthoDB" id="5146801at2"/>
<sequence>MTTTGPSGRQAPEEPPAQQQPTQDQLAPEQPPPAPSAVERANRMSAANMVRSLLPLVVACLLVVGWIAFRQGDVDPVRAIDPSSTVQLAATRASYPVEVPTGLPDGYRPTSARTDAGEAVDGAPVTLEVGYVTPSEEYAGFLTTDDPRAERLTAVLDGAEEDGTVELGDRTWTRLTSDRGETVLTVEDGGVTTMVTGSADDDELETVAGSLAPVVVR</sequence>
<keyword evidence="2" id="KW-0812">Transmembrane</keyword>
<name>A0A239F0L2_9ACTN</name>
<keyword evidence="2" id="KW-1133">Transmembrane helix</keyword>
<dbReference type="Proteomes" id="UP000198386">
    <property type="component" value="Unassembled WGS sequence"/>
</dbReference>
<proteinExistence type="predicted"/>
<protein>
    <recommendedName>
        <fullName evidence="5">DUF4245 domain-containing protein</fullName>
    </recommendedName>
</protein>
<evidence type="ECO:0000313" key="4">
    <source>
        <dbReference type="Proteomes" id="UP000198386"/>
    </source>
</evidence>
<evidence type="ECO:0000313" key="3">
    <source>
        <dbReference type="EMBL" id="SNS50429.1"/>
    </source>
</evidence>
<dbReference type="RefSeq" id="WP_089404516.1">
    <property type="nucleotide sequence ID" value="NZ_FZOH01000005.1"/>
</dbReference>
<dbReference type="EMBL" id="FZOH01000005">
    <property type="protein sequence ID" value="SNS50429.1"/>
    <property type="molecule type" value="Genomic_DNA"/>
</dbReference>
<evidence type="ECO:0000256" key="2">
    <source>
        <dbReference type="SAM" id="Phobius"/>
    </source>
</evidence>
<evidence type="ECO:0008006" key="5">
    <source>
        <dbReference type="Google" id="ProtNLM"/>
    </source>
</evidence>
<dbReference type="Pfam" id="PF14030">
    <property type="entry name" value="DUF4245"/>
    <property type="match status" value="1"/>
</dbReference>
<feature type="compositionally biased region" description="Low complexity" evidence="1">
    <location>
        <begin position="16"/>
        <end position="28"/>
    </location>
</feature>
<reference evidence="4" key="1">
    <citation type="submission" date="2017-06" db="EMBL/GenBank/DDBJ databases">
        <authorList>
            <person name="Varghese N."/>
            <person name="Submissions S."/>
        </authorList>
    </citation>
    <scope>NUCLEOTIDE SEQUENCE [LARGE SCALE GENOMIC DNA]</scope>
    <source>
        <strain evidence="4">DSM 45423</strain>
    </source>
</reference>
<dbReference type="AlphaFoldDB" id="A0A239F0L2"/>